<dbReference type="Pfam" id="PF00126">
    <property type="entry name" value="HTH_1"/>
    <property type="match status" value="1"/>
</dbReference>
<evidence type="ECO:0000256" key="2">
    <source>
        <dbReference type="ARBA" id="ARBA00023015"/>
    </source>
</evidence>
<keyword evidence="4" id="KW-0804">Transcription</keyword>
<dbReference type="Gene3D" id="3.40.190.10">
    <property type="entry name" value="Periplasmic binding protein-like II"/>
    <property type="match status" value="2"/>
</dbReference>
<evidence type="ECO:0000313" key="6">
    <source>
        <dbReference type="EMBL" id="RJX70521.1"/>
    </source>
</evidence>
<dbReference type="CDD" id="cd08466">
    <property type="entry name" value="PBP2_LeuO"/>
    <property type="match status" value="1"/>
</dbReference>
<dbReference type="SUPFAM" id="SSF46785">
    <property type="entry name" value="Winged helix' DNA-binding domain"/>
    <property type="match status" value="1"/>
</dbReference>
<evidence type="ECO:0000256" key="1">
    <source>
        <dbReference type="ARBA" id="ARBA00009437"/>
    </source>
</evidence>
<feature type="domain" description="HTH lysR-type" evidence="5">
    <location>
        <begin position="23"/>
        <end position="80"/>
    </location>
</feature>
<dbReference type="PRINTS" id="PR00039">
    <property type="entry name" value="HTHLYSR"/>
</dbReference>
<dbReference type="InterPro" id="IPR036390">
    <property type="entry name" value="WH_DNA-bd_sf"/>
</dbReference>
<dbReference type="OrthoDB" id="8720143at2"/>
<proteinExistence type="inferred from homology"/>
<sequence>MSDKKQSMEAIAGYRMESTLRGVDLNLLTVFDAVMQEQNITRAAHNLGMSQPAVSNAVARLKVMFNDELFIRHGRGIQPTQRARQLFDPVRQSLQLIRNELPCSVFAPETSTRLFKLAICSPCDMRFAPKIISTMHEIAPNIQLHLDAEFDRQLAERMRYQAVDFVVDYARFDEQGFSSTEIFQDKLVVVASKSHPRMQGKVTADNLRRERHAKLSKVHGQRSFSEQAYRELDVPAYYEGTSLSNVLYVVGQSELITIAPAWMVEHAANNEQLQTFEFPYANAQISGYLSWHESSEKDKGHIWLRDQLMMICGEVIAVK</sequence>
<dbReference type="Gene3D" id="1.10.10.10">
    <property type="entry name" value="Winged helix-like DNA-binding domain superfamily/Winged helix DNA-binding domain"/>
    <property type="match status" value="1"/>
</dbReference>
<dbReference type="InterPro" id="IPR000847">
    <property type="entry name" value="LysR_HTH_N"/>
</dbReference>
<gene>
    <name evidence="6" type="primary">leuO</name>
    <name evidence="6" type="ORF">DZ860_13250</name>
</gene>
<dbReference type="GO" id="GO:0003677">
    <property type="term" value="F:DNA binding"/>
    <property type="evidence" value="ECO:0007669"/>
    <property type="project" value="UniProtKB-KW"/>
</dbReference>
<dbReference type="FunFam" id="1.10.10.10:FF:000188">
    <property type="entry name" value="HTH-type transcriptional regulator LeuO"/>
    <property type="match status" value="1"/>
</dbReference>
<dbReference type="PANTHER" id="PTHR30118:SF6">
    <property type="entry name" value="HTH-TYPE TRANSCRIPTIONAL REGULATOR LEUO"/>
    <property type="match status" value="1"/>
</dbReference>
<dbReference type="PROSITE" id="PS50931">
    <property type="entry name" value="HTH_LYSR"/>
    <property type="match status" value="1"/>
</dbReference>
<evidence type="ECO:0000256" key="3">
    <source>
        <dbReference type="ARBA" id="ARBA00023125"/>
    </source>
</evidence>
<keyword evidence="3" id="KW-0238">DNA-binding</keyword>
<comment type="similarity">
    <text evidence="1">Belongs to the LysR transcriptional regulatory family.</text>
</comment>
<keyword evidence="7" id="KW-1185">Reference proteome</keyword>
<dbReference type="GO" id="GO:0003700">
    <property type="term" value="F:DNA-binding transcription factor activity"/>
    <property type="evidence" value="ECO:0007669"/>
    <property type="project" value="InterPro"/>
</dbReference>
<dbReference type="RefSeq" id="WP_120032036.1">
    <property type="nucleotide sequence ID" value="NZ_QVMU01000011.1"/>
</dbReference>
<keyword evidence="2" id="KW-0805">Transcription regulation</keyword>
<dbReference type="InterPro" id="IPR050389">
    <property type="entry name" value="LysR-type_TF"/>
</dbReference>
<dbReference type="SUPFAM" id="SSF53850">
    <property type="entry name" value="Periplasmic binding protein-like II"/>
    <property type="match status" value="1"/>
</dbReference>
<evidence type="ECO:0000259" key="5">
    <source>
        <dbReference type="PROSITE" id="PS50931"/>
    </source>
</evidence>
<evidence type="ECO:0000256" key="4">
    <source>
        <dbReference type="ARBA" id="ARBA00023163"/>
    </source>
</evidence>
<dbReference type="AlphaFoldDB" id="A0A3A6QPG6"/>
<protein>
    <submittedName>
        <fullName evidence="6">Transcriptional regulator LeuO</fullName>
    </submittedName>
</protein>
<comment type="caution">
    <text evidence="6">The sequence shown here is derived from an EMBL/GenBank/DDBJ whole genome shotgun (WGS) entry which is preliminary data.</text>
</comment>
<name>A0A3A6QPG6_9VIBR</name>
<accession>A0A3A6QPG6</accession>
<dbReference type="InterPro" id="IPR036388">
    <property type="entry name" value="WH-like_DNA-bd_sf"/>
</dbReference>
<dbReference type="Pfam" id="PF03466">
    <property type="entry name" value="LysR_substrate"/>
    <property type="match status" value="1"/>
</dbReference>
<dbReference type="InterPro" id="IPR005119">
    <property type="entry name" value="LysR_subst-bd"/>
</dbReference>
<dbReference type="EMBL" id="QVMU01000011">
    <property type="protein sequence ID" value="RJX70521.1"/>
    <property type="molecule type" value="Genomic_DNA"/>
</dbReference>
<organism evidence="6 7">
    <name type="scientific">Vibrio sinensis</name>
    <dbReference type="NCBI Taxonomy" id="2302434"/>
    <lineage>
        <taxon>Bacteria</taxon>
        <taxon>Pseudomonadati</taxon>
        <taxon>Pseudomonadota</taxon>
        <taxon>Gammaproteobacteria</taxon>
        <taxon>Vibrionales</taxon>
        <taxon>Vibrionaceae</taxon>
        <taxon>Vibrio</taxon>
    </lineage>
</organism>
<dbReference type="PANTHER" id="PTHR30118">
    <property type="entry name" value="HTH-TYPE TRANSCRIPTIONAL REGULATOR LEUO-RELATED"/>
    <property type="match status" value="1"/>
</dbReference>
<evidence type="ECO:0000313" key="7">
    <source>
        <dbReference type="Proteomes" id="UP000273252"/>
    </source>
</evidence>
<dbReference type="NCBIfam" id="NF007063">
    <property type="entry name" value="PRK09508.1"/>
    <property type="match status" value="1"/>
</dbReference>
<dbReference type="Proteomes" id="UP000273252">
    <property type="component" value="Unassembled WGS sequence"/>
</dbReference>
<reference evidence="6 7" key="1">
    <citation type="submission" date="2018-08" db="EMBL/GenBank/DDBJ databases">
        <title>Vibrio isolated from the Eastern China Marginal Seas.</title>
        <authorList>
            <person name="Li Y."/>
        </authorList>
    </citation>
    <scope>NUCLEOTIDE SEQUENCE [LARGE SCALE GENOMIC DNA]</scope>
    <source>
        <strain evidence="6 7">BEI233</strain>
    </source>
</reference>